<dbReference type="InParanoid" id="F6T2W0"/>
<keyword evidence="7" id="KW-1185">Reference proteome</keyword>
<dbReference type="PROSITE" id="PS01208">
    <property type="entry name" value="VWFC_1"/>
    <property type="match status" value="2"/>
</dbReference>
<evidence type="ECO:0000256" key="3">
    <source>
        <dbReference type="SAM" id="MobiDB-lite"/>
    </source>
</evidence>
<evidence type="ECO:0000313" key="6">
    <source>
        <dbReference type="Ensembl" id="ENSCINP00000012407.3"/>
    </source>
</evidence>
<dbReference type="Ensembl" id="ENSCINT00000012407.3">
    <property type="protein sequence ID" value="ENSCINP00000012407.3"/>
    <property type="gene ID" value="ENSCING00000006001.3"/>
</dbReference>
<organism evidence="6 7">
    <name type="scientific">Ciona intestinalis</name>
    <name type="common">Transparent sea squirt</name>
    <name type="synonym">Ascidia intestinalis</name>
    <dbReference type="NCBI Taxonomy" id="7719"/>
    <lineage>
        <taxon>Eukaryota</taxon>
        <taxon>Metazoa</taxon>
        <taxon>Chordata</taxon>
        <taxon>Tunicata</taxon>
        <taxon>Ascidiacea</taxon>
        <taxon>Phlebobranchia</taxon>
        <taxon>Cionidae</taxon>
        <taxon>Ciona</taxon>
    </lineage>
</organism>
<feature type="domain" description="VWFC" evidence="4">
    <location>
        <begin position="217"/>
        <end position="285"/>
    </location>
</feature>
<dbReference type="PANTHER" id="PTHR46526:SF1">
    <property type="entry name" value="CHORDIN"/>
    <property type="match status" value="1"/>
</dbReference>
<sequence>TGHKQLLKGFYGKEARGILRELSSEIYEHLNQGNAFVQIATKSNPGGEIRGRVHIPNTCSRTIVNKANHKQDTSDTDQNSLSVPSSDVTTSRVTDLDAVVHDGVIPTYTERRLELDPSACYVIDEWKPHGSEWAPDYDPKCTICVCESGSSLCDPVYCPPLECGRPVATEGSCCPVCNDGFGEIPTKHDDGASIGSLFGSPFTQLDQKEDEKEKEKEGCYYGGDGQIHAIGSWWHPYFKRFGHVSCVNCTCRPDGEIVCGKITCPPVTCSNPIKQNPRDCCKTCPEVTRHELRHESRDHRMQDDSVSRMCQFGRELRAPGEKWTLGYLGRRNLECIECECATHGVKHKCRKNCPAVSHECSRVERNVSGCCPWRCADRQRSTERFPFS</sequence>
<dbReference type="HOGENOM" id="CLU_884380_0_0_1"/>
<reference evidence="6" key="4">
    <citation type="submission" date="2025-09" db="UniProtKB">
        <authorList>
            <consortium name="Ensembl"/>
        </authorList>
    </citation>
    <scope>IDENTIFICATION</scope>
</reference>
<dbReference type="InterPro" id="IPR052278">
    <property type="entry name" value="Chordin-like_regulators"/>
</dbReference>
<evidence type="ECO:0000256" key="1">
    <source>
        <dbReference type="ARBA" id="ARBA00016968"/>
    </source>
</evidence>
<dbReference type="SMART" id="SM00214">
    <property type="entry name" value="VWC"/>
    <property type="match status" value="3"/>
</dbReference>
<feature type="compositionally biased region" description="Polar residues" evidence="3">
    <location>
        <begin position="76"/>
        <end position="88"/>
    </location>
</feature>
<proteinExistence type="predicted"/>
<dbReference type="PANTHER" id="PTHR46526">
    <property type="entry name" value="CHORDIN"/>
    <property type="match status" value="1"/>
</dbReference>
<dbReference type="InterPro" id="IPR001007">
    <property type="entry name" value="VWF_dom"/>
</dbReference>
<dbReference type="AlphaFoldDB" id="F6T2W0"/>
<keyword evidence="2" id="KW-0217">Developmental protein</keyword>
<name>F6T2W0_CIOIN</name>
<dbReference type="Gene3D" id="6.20.200.20">
    <property type="match status" value="2"/>
</dbReference>
<dbReference type="SUPFAM" id="SSF57603">
    <property type="entry name" value="FnI-like domain"/>
    <property type="match status" value="2"/>
</dbReference>
<feature type="region of interest" description="Disordered" evidence="3">
    <location>
        <begin position="68"/>
        <end position="88"/>
    </location>
</feature>
<dbReference type="Pfam" id="PF07452">
    <property type="entry name" value="CHRD"/>
    <property type="match status" value="1"/>
</dbReference>
<dbReference type="PROSITE" id="PS50184">
    <property type="entry name" value="VWFC_2"/>
    <property type="match status" value="2"/>
</dbReference>
<reference evidence="7" key="1">
    <citation type="journal article" date="2002" name="Science">
        <title>The draft genome of Ciona intestinalis: insights into chordate and vertebrate origins.</title>
        <authorList>
            <person name="Dehal P."/>
            <person name="Satou Y."/>
            <person name="Campbell R.K."/>
            <person name="Chapman J."/>
            <person name="Degnan B."/>
            <person name="De Tomaso A."/>
            <person name="Davidson B."/>
            <person name="Di Gregorio A."/>
            <person name="Gelpke M."/>
            <person name="Goodstein D.M."/>
            <person name="Harafuji N."/>
            <person name="Hastings K.E."/>
            <person name="Ho I."/>
            <person name="Hotta K."/>
            <person name="Huang W."/>
            <person name="Kawashima T."/>
            <person name="Lemaire P."/>
            <person name="Martinez D."/>
            <person name="Meinertzhagen I.A."/>
            <person name="Necula S."/>
            <person name="Nonaka M."/>
            <person name="Putnam N."/>
            <person name="Rash S."/>
            <person name="Saiga H."/>
            <person name="Satake M."/>
            <person name="Terry A."/>
            <person name="Yamada L."/>
            <person name="Wang H.G."/>
            <person name="Awazu S."/>
            <person name="Azumi K."/>
            <person name="Boore J."/>
            <person name="Branno M."/>
            <person name="Chin-Bow S."/>
            <person name="DeSantis R."/>
            <person name="Doyle S."/>
            <person name="Francino P."/>
            <person name="Keys D.N."/>
            <person name="Haga S."/>
            <person name="Hayashi H."/>
            <person name="Hino K."/>
            <person name="Imai K.S."/>
            <person name="Inaba K."/>
            <person name="Kano S."/>
            <person name="Kobayashi K."/>
            <person name="Kobayashi M."/>
            <person name="Lee B.I."/>
            <person name="Makabe K.W."/>
            <person name="Manohar C."/>
            <person name="Matassi G."/>
            <person name="Medina M."/>
            <person name="Mochizuki Y."/>
            <person name="Mount S."/>
            <person name="Morishita T."/>
            <person name="Miura S."/>
            <person name="Nakayama A."/>
            <person name="Nishizaka S."/>
            <person name="Nomoto H."/>
            <person name="Ohta F."/>
            <person name="Oishi K."/>
            <person name="Rigoutsos I."/>
            <person name="Sano M."/>
            <person name="Sasaki A."/>
            <person name="Sasakura Y."/>
            <person name="Shoguchi E."/>
            <person name="Shin-i T."/>
            <person name="Spagnuolo A."/>
            <person name="Stainier D."/>
            <person name="Suzuki M.M."/>
            <person name="Tassy O."/>
            <person name="Takatori N."/>
            <person name="Tokuoka M."/>
            <person name="Yagi K."/>
            <person name="Yoshizaki F."/>
            <person name="Wada S."/>
            <person name="Zhang C."/>
            <person name="Hyatt P.D."/>
            <person name="Larimer F."/>
            <person name="Detter C."/>
            <person name="Doggett N."/>
            <person name="Glavina T."/>
            <person name="Hawkins T."/>
            <person name="Richardson P."/>
            <person name="Lucas S."/>
            <person name="Kohara Y."/>
            <person name="Levine M."/>
            <person name="Satoh N."/>
            <person name="Rokhsar D.S."/>
        </authorList>
    </citation>
    <scope>NUCLEOTIDE SEQUENCE [LARGE SCALE GENOMIC DNA]</scope>
</reference>
<reference evidence="6" key="2">
    <citation type="journal article" date="2008" name="Genome Biol.">
        <title>Improved genome assembly and evidence-based global gene model set for the chordate Ciona intestinalis: new insight into intron and operon populations.</title>
        <authorList>
            <person name="Satou Y."/>
            <person name="Mineta K."/>
            <person name="Ogasawara M."/>
            <person name="Sasakura Y."/>
            <person name="Shoguchi E."/>
            <person name="Ueno K."/>
            <person name="Yamada L."/>
            <person name="Matsumoto J."/>
            <person name="Wasserscheid J."/>
            <person name="Dewar K."/>
            <person name="Wiley G.B."/>
            <person name="Macmil S.L."/>
            <person name="Roe B.A."/>
            <person name="Zeller R.W."/>
            <person name="Hastings K.E."/>
            <person name="Lemaire P."/>
            <person name="Lindquist E."/>
            <person name="Endo T."/>
            <person name="Hotta K."/>
            <person name="Inaba K."/>
        </authorList>
    </citation>
    <scope>NUCLEOTIDE SEQUENCE [LARGE SCALE GENOMIC DNA]</scope>
    <source>
        <strain evidence="6">wild type</strain>
    </source>
</reference>
<dbReference type="InterPro" id="IPR010895">
    <property type="entry name" value="CHRD"/>
</dbReference>
<protein>
    <recommendedName>
        <fullName evidence="1">Chordin</fullName>
    </recommendedName>
</protein>
<feature type="domain" description="VWFC" evidence="4">
    <location>
        <begin position="118"/>
        <end position="178"/>
    </location>
</feature>
<evidence type="ECO:0000256" key="2">
    <source>
        <dbReference type="PROSITE-ProRule" id="PRU00230"/>
    </source>
</evidence>
<evidence type="ECO:0000313" key="7">
    <source>
        <dbReference type="Proteomes" id="UP000008144"/>
    </source>
</evidence>
<evidence type="ECO:0000259" key="4">
    <source>
        <dbReference type="PROSITE" id="PS50184"/>
    </source>
</evidence>
<accession>F6T2W0</accession>
<evidence type="ECO:0000259" key="5">
    <source>
        <dbReference type="PROSITE" id="PS50933"/>
    </source>
</evidence>
<dbReference type="EMBL" id="EAAA01002277">
    <property type="status" value="NOT_ANNOTATED_CDS"/>
    <property type="molecule type" value="Genomic_DNA"/>
</dbReference>
<dbReference type="Pfam" id="PF00093">
    <property type="entry name" value="VWC"/>
    <property type="match status" value="2"/>
</dbReference>
<reference evidence="6" key="3">
    <citation type="submission" date="2025-08" db="UniProtKB">
        <authorList>
            <consortium name="Ensembl"/>
        </authorList>
    </citation>
    <scope>IDENTIFICATION</scope>
</reference>
<dbReference type="PROSITE" id="PS50933">
    <property type="entry name" value="CHRD"/>
    <property type="match status" value="1"/>
</dbReference>
<dbReference type="GeneTree" id="ENSGT00940000171118"/>
<dbReference type="OMA" id="CERIACK"/>
<dbReference type="STRING" id="7719.ENSCINP00000012407"/>
<dbReference type="Proteomes" id="UP000008144">
    <property type="component" value="Chromosome 6"/>
</dbReference>
<feature type="domain" description="CHRD" evidence="5">
    <location>
        <begin position="1"/>
        <end position="58"/>
    </location>
</feature>